<dbReference type="Proteomes" id="UP000887572">
    <property type="component" value="Unplaced"/>
</dbReference>
<reference evidence="2" key="1">
    <citation type="submission" date="2022-11" db="UniProtKB">
        <authorList>
            <consortium name="WormBaseParasite"/>
        </authorList>
    </citation>
    <scope>IDENTIFICATION</scope>
</reference>
<name>A0A914H936_GLORO</name>
<dbReference type="AlphaFoldDB" id="A0A914H936"/>
<evidence type="ECO:0000313" key="2">
    <source>
        <dbReference type="WBParaSite" id="Gr19_v10_g14933.t1"/>
    </source>
</evidence>
<evidence type="ECO:0000313" key="1">
    <source>
        <dbReference type="Proteomes" id="UP000887572"/>
    </source>
</evidence>
<sequence>MGKPYVTTSGGVRNHVAFSCVATTAVSSAKKEFCHSTMPSLGGRRAPGTNSKSYRTKLEATTLLVANKWQGTFQFLVMQGRMSAPSRSSLEEEDGGEIEMQIGPMNGRIRRPDLPVRREGRNQRELRELIASGATLWTTHLAT</sequence>
<organism evidence="1 2">
    <name type="scientific">Globodera rostochiensis</name>
    <name type="common">Golden nematode worm</name>
    <name type="synonym">Heterodera rostochiensis</name>
    <dbReference type="NCBI Taxonomy" id="31243"/>
    <lineage>
        <taxon>Eukaryota</taxon>
        <taxon>Metazoa</taxon>
        <taxon>Ecdysozoa</taxon>
        <taxon>Nematoda</taxon>
        <taxon>Chromadorea</taxon>
        <taxon>Rhabditida</taxon>
        <taxon>Tylenchina</taxon>
        <taxon>Tylenchomorpha</taxon>
        <taxon>Tylenchoidea</taxon>
        <taxon>Heteroderidae</taxon>
        <taxon>Heteroderinae</taxon>
        <taxon>Globodera</taxon>
    </lineage>
</organism>
<proteinExistence type="predicted"/>
<dbReference type="WBParaSite" id="Gr19_v10_g14933.t1">
    <property type="protein sequence ID" value="Gr19_v10_g14933.t1"/>
    <property type="gene ID" value="Gr19_v10_g14933"/>
</dbReference>
<protein>
    <submittedName>
        <fullName evidence="2">Uncharacterized protein</fullName>
    </submittedName>
</protein>
<keyword evidence="1" id="KW-1185">Reference proteome</keyword>
<accession>A0A914H936</accession>